<gene>
    <name evidence="3" type="ORF">CAMP_LOCUS4490</name>
</gene>
<keyword evidence="1" id="KW-0732">Signal</keyword>
<dbReference type="PANTHER" id="PTHR21629">
    <property type="entry name" value="C6 DOMAIN-CONTAINING PROTEIN"/>
    <property type="match status" value="1"/>
</dbReference>
<accession>A0A9P1IC00</accession>
<feature type="domain" description="C6" evidence="2">
    <location>
        <begin position="38"/>
        <end position="133"/>
    </location>
</feature>
<dbReference type="SMART" id="SM01048">
    <property type="entry name" value="C6"/>
    <property type="match status" value="1"/>
</dbReference>
<evidence type="ECO:0000259" key="2">
    <source>
        <dbReference type="SMART" id="SM01048"/>
    </source>
</evidence>
<dbReference type="AlphaFoldDB" id="A0A9P1IC00"/>
<dbReference type="Proteomes" id="UP001152747">
    <property type="component" value="Unassembled WGS sequence"/>
</dbReference>
<dbReference type="EMBL" id="CANHGI010000002">
    <property type="protein sequence ID" value="CAI5441853.1"/>
    <property type="molecule type" value="Genomic_DNA"/>
</dbReference>
<name>A0A9P1IC00_9PELO</name>
<evidence type="ECO:0000256" key="1">
    <source>
        <dbReference type="SAM" id="SignalP"/>
    </source>
</evidence>
<organism evidence="3 4">
    <name type="scientific">Caenorhabditis angaria</name>
    <dbReference type="NCBI Taxonomy" id="860376"/>
    <lineage>
        <taxon>Eukaryota</taxon>
        <taxon>Metazoa</taxon>
        <taxon>Ecdysozoa</taxon>
        <taxon>Nematoda</taxon>
        <taxon>Chromadorea</taxon>
        <taxon>Rhabditida</taxon>
        <taxon>Rhabditina</taxon>
        <taxon>Rhabditomorpha</taxon>
        <taxon>Rhabditoidea</taxon>
        <taxon>Rhabditidae</taxon>
        <taxon>Peloderinae</taxon>
        <taxon>Caenorhabditis</taxon>
    </lineage>
</organism>
<keyword evidence="4" id="KW-1185">Reference proteome</keyword>
<dbReference type="OrthoDB" id="5834609at2759"/>
<feature type="chain" id="PRO_5040369694" description="C6 domain-containing protein" evidence="1">
    <location>
        <begin position="26"/>
        <end position="140"/>
    </location>
</feature>
<proteinExistence type="predicted"/>
<sequence>MNSNLIIYLVFPISFLNYRVFSCAATTSTTTPTTSTDCTTCTQGQITFQQASGTIQINTSGIFGTDSNGCLTLTATCTADAGYYAFMQFNVNQGGPAENSNMGRTINAPLSCINGNWVYTSGGVSRIVTSVSCNQAPDAG</sequence>
<evidence type="ECO:0000313" key="3">
    <source>
        <dbReference type="EMBL" id="CAI5441853.1"/>
    </source>
</evidence>
<protein>
    <recommendedName>
        <fullName evidence="2">C6 domain-containing protein</fullName>
    </recommendedName>
</protein>
<dbReference type="InterPro" id="IPR002601">
    <property type="entry name" value="C6_domain"/>
</dbReference>
<dbReference type="PANTHER" id="PTHR21629:SF4">
    <property type="entry name" value="PROTEIN CBG13119"/>
    <property type="match status" value="1"/>
</dbReference>
<feature type="signal peptide" evidence="1">
    <location>
        <begin position="1"/>
        <end position="25"/>
    </location>
</feature>
<reference evidence="3" key="1">
    <citation type="submission" date="2022-11" db="EMBL/GenBank/DDBJ databases">
        <authorList>
            <person name="Kikuchi T."/>
        </authorList>
    </citation>
    <scope>NUCLEOTIDE SEQUENCE</scope>
    <source>
        <strain evidence="3">PS1010</strain>
    </source>
</reference>
<evidence type="ECO:0000313" key="4">
    <source>
        <dbReference type="Proteomes" id="UP001152747"/>
    </source>
</evidence>
<comment type="caution">
    <text evidence="3">The sequence shown here is derived from an EMBL/GenBank/DDBJ whole genome shotgun (WGS) entry which is preliminary data.</text>
</comment>